<keyword evidence="2" id="KW-1185">Reference proteome</keyword>
<accession>A0AA35CPU0</accession>
<sequence length="182" mass="19715">MVVTVNGKRLDGLPDDQLQALEALAGALARSGLAVHSIRVDGVQGPATLQDLLSYPRPIRELALELSTLEALIEEVRETARTYLPRLQAALESCAHDLQQGREAAALARLVEATDGLEWYAGVTAPLRALAEGGHVMPDVHRQLVDLNAALQNQDLVLVADILAYDLVPGIQRWLEFLSSPE</sequence>
<reference evidence="1" key="1">
    <citation type="submission" date="2022-03" db="EMBL/GenBank/DDBJ databases">
        <title>Complete genome sequence of Caldinitratiruptor microaerophilus.</title>
        <authorList>
            <person name="Mukaiyama R."/>
            <person name="Nishiyama T."/>
            <person name="Ueda K."/>
        </authorList>
    </citation>
    <scope>NUCLEOTIDE SEQUENCE</scope>
    <source>
        <strain evidence="1">JCM 16183</strain>
    </source>
</reference>
<evidence type="ECO:0000313" key="1">
    <source>
        <dbReference type="EMBL" id="BDG61736.1"/>
    </source>
</evidence>
<proteinExistence type="predicted"/>
<name>A0AA35CPU0_9FIRM</name>
<organism evidence="1 2">
    <name type="scientific">Caldinitratiruptor microaerophilus</name>
    <dbReference type="NCBI Taxonomy" id="671077"/>
    <lineage>
        <taxon>Bacteria</taxon>
        <taxon>Bacillati</taxon>
        <taxon>Bacillota</taxon>
        <taxon>Clostridia</taxon>
        <taxon>Eubacteriales</taxon>
        <taxon>Symbiobacteriaceae</taxon>
        <taxon>Caldinitratiruptor</taxon>
    </lineage>
</organism>
<dbReference type="EMBL" id="AP025628">
    <property type="protein sequence ID" value="BDG61736.1"/>
    <property type="molecule type" value="Genomic_DNA"/>
</dbReference>
<evidence type="ECO:0000313" key="2">
    <source>
        <dbReference type="Proteomes" id="UP001163687"/>
    </source>
</evidence>
<gene>
    <name evidence="1" type="ORF">caldi_28260</name>
</gene>
<protein>
    <submittedName>
        <fullName evidence="1">Uncharacterized protein</fullName>
    </submittedName>
</protein>
<dbReference type="KEGG" id="cmic:caldi_28260"/>
<dbReference type="AlphaFoldDB" id="A0AA35CPU0"/>
<dbReference type="Proteomes" id="UP001163687">
    <property type="component" value="Chromosome"/>
</dbReference>
<dbReference type="RefSeq" id="WP_264842363.1">
    <property type="nucleotide sequence ID" value="NZ_AP025628.1"/>
</dbReference>